<accession>A0AAV9GZU2</accession>
<feature type="compositionally biased region" description="Acidic residues" evidence="1">
    <location>
        <begin position="804"/>
        <end position="817"/>
    </location>
</feature>
<feature type="compositionally biased region" description="Acidic residues" evidence="1">
    <location>
        <begin position="553"/>
        <end position="571"/>
    </location>
</feature>
<proteinExistence type="predicted"/>
<feature type="compositionally biased region" description="Acidic residues" evidence="1">
    <location>
        <begin position="579"/>
        <end position="624"/>
    </location>
</feature>
<protein>
    <recommendedName>
        <fullName evidence="2">Telomeric single stranded DNA binding POT1/Cdc13 domain-containing protein</fullName>
    </recommendedName>
</protein>
<dbReference type="InterPro" id="IPR012340">
    <property type="entry name" value="NA-bd_OB-fold"/>
</dbReference>
<feature type="compositionally biased region" description="Polar residues" evidence="1">
    <location>
        <begin position="1077"/>
        <end position="1087"/>
    </location>
</feature>
<keyword evidence="4" id="KW-1185">Reference proteome</keyword>
<dbReference type="Pfam" id="PF02765">
    <property type="entry name" value="POT1"/>
    <property type="match status" value="1"/>
</dbReference>
<dbReference type="SMART" id="SM00976">
    <property type="entry name" value="Telo_bind"/>
    <property type="match status" value="1"/>
</dbReference>
<dbReference type="GO" id="GO:0000781">
    <property type="term" value="C:chromosome, telomeric region"/>
    <property type="evidence" value="ECO:0007669"/>
    <property type="project" value="InterPro"/>
</dbReference>
<evidence type="ECO:0000313" key="4">
    <source>
        <dbReference type="Proteomes" id="UP001321760"/>
    </source>
</evidence>
<dbReference type="Gene3D" id="2.40.50.140">
    <property type="entry name" value="Nucleic acid-binding proteins"/>
    <property type="match status" value="1"/>
</dbReference>
<feature type="compositionally biased region" description="Polar residues" evidence="1">
    <location>
        <begin position="1049"/>
        <end position="1068"/>
    </location>
</feature>
<feature type="compositionally biased region" description="Polar residues" evidence="1">
    <location>
        <begin position="922"/>
        <end position="951"/>
    </location>
</feature>
<feature type="compositionally biased region" description="Basic and acidic residues" evidence="1">
    <location>
        <begin position="1191"/>
        <end position="1203"/>
    </location>
</feature>
<feature type="compositionally biased region" description="Basic and acidic residues" evidence="1">
    <location>
        <begin position="788"/>
        <end position="799"/>
    </location>
</feature>
<organism evidence="3 4">
    <name type="scientific">Podospora aff. communis PSN243</name>
    <dbReference type="NCBI Taxonomy" id="3040156"/>
    <lineage>
        <taxon>Eukaryota</taxon>
        <taxon>Fungi</taxon>
        <taxon>Dikarya</taxon>
        <taxon>Ascomycota</taxon>
        <taxon>Pezizomycotina</taxon>
        <taxon>Sordariomycetes</taxon>
        <taxon>Sordariomycetidae</taxon>
        <taxon>Sordariales</taxon>
        <taxon>Podosporaceae</taxon>
        <taxon>Podospora</taxon>
    </lineage>
</organism>
<reference evidence="3" key="2">
    <citation type="submission" date="2023-05" db="EMBL/GenBank/DDBJ databases">
        <authorList>
            <consortium name="Lawrence Berkeley National Laboratory"/>
            <person name="Steindorff A."/>
            <person name="Hensen N."/>
            <person name="Bonometti L."/>
            <person name="Westerberg I."/>
            <person name="Brannstrom I.O."/>
            <person name="Guillou S."/>
            <person name="Cros-Aarteil S."/>
            <person name="Calhoun S."/>
            <person name="Haridas S."/>
            <person name="Kuo A."/>
            <person name="Mondo S."/>
            <person name="Pangilinan J."/>
            <person name="Riley R."/>
            <person name="Labutti K."/>
            <person name="Andreopoulos B."/>
            <person name="Lipzen A."/>
            <person name="Chen C."/>
            <person name="Yanf M."/>
            <person name="Daum C."/>
            <person name="Ng V."/>
            <person name="Clum A."/>
            <person name="Ohm R."/>
            <person name="Martin F."/>
            <person name="Silar P."/>
            <person name="Natvig D."/>
            <person name="Lalanne C."/>
            <person name="Gautier V."/>
            <person name="Ament-Velasquez S.L."/>
            <person name="Kruys A."/>
            <person name="Hutchinson M.I."/>
            <person name="Powell A.J."/>
            <person name="Barry K."/>
            <person name="Miller A.N."/>
            <person name="Grigoriev I.V."/>
            <person name="Debuchy R."/>
            <person name="Gladieux P."/>
            <person name="Thoren M.H."/>
            <person name="Johannesson H."/>
        </authorList>
    </citation>
    <scope>NUCLEOTIDE SEQUENCE</scope>
    <source>
        <strain evidence="3">PSN243</strain>
    </source>
</reference>
<comment type="caution">
    <text evidence="3">The sequence shown here is derived from an EMBL/GenBank/DDBJ whole genome shotgun (WGS) entry which is preliminary data.</text>
</comment>
<feature type="compositionally biased region" description="Acidic residues" evidence="1">
    <location>
        <begin position="859"/>
        <end position="893"/>
    </location>
</feature>
<dbReference type="Proteomes" id="UP001321760">
    <property type="component" value="Unassembled WGS sequence"/>
</dbReference>
<feature type="compositionally biased region" description="Acidic residues" evidence="1">
    <location>
        <begin position="824"/>
        <end position="837"/>
    </location>
</feature>
<dbReference type="GO" id="GO:0000723">
    <property type="term" value="P:telomere maintenance"/>
    <property type="evidence" value="ECO:0007669"/>
    <property type="project" value="InterPro"/>
</dbReference>
<feature type="domain" description="Telomeric single stranded DNA binding POT1/Cdc13" evidence="2">
    <location>
        <begin position="1394"/>
        <end position="1529"/>
    </location>
</feature>
<feature type="compositionally biased region" description="Polar residues" evidence="1">
    <location>
        <begin position="318"/>
        <end position="333"/>
    </location>
</feature>
<evidence type="ECO:0000313" key="3">
    <source>
        <dbReference type="EMBL" id="KAK4453230.1"/>
    </source>
</evidence>
<sequence>MAVPDDACARLTSQPATPIALLNPTLDNQSSRVVHGEVTLTWPYNSIKNTVAFLLAEPDVRLRRVKGQVRIELRGAAAKAVAECGLGGGDNVILSLDGAEWAADESPGRIPGARLDWQLKFTGKLALQVKLGETGEIKHIDVDHGQAETPPPALPPPTIVELQNAALEELPRPPATARKAPSMDLGEYPSPAFMKRARISYGALFEGGLDIFEEDGGVKGKGRKRSRFGRDSNAWRYSSQSPSPEPTSPPDERMSEGSVEEAPSRPRMRDNGAQVVESQIVAAVSQRVDTSEPAKWPNQLSIVEEEARDVRADPAGASDSQQEPSLSLRSPTIPQEPGNTLFGVSKPTSATFSMFGTTNPVHPESGFSLADQVRFGFSRNPRSSDAPGPMDTEPVYESIYPHGEGSSAYPETYLDSTAHSNDVHTSPYLDSAHGTTLHAVHGLSSSAVPSSAEEYGQGRWEFSQPPHDYDRMEDGQPVGGTLNEGDSVALGEAASFDEFSPPKIPDGFSSYGTHMDPVVTQSEIDEARAGGRLQQDAPDEEKMAGNEETPNVSEDDMTADSEGEEDIEEGDYDQRIYDIPDDDEGVSGDNDLEPEGEVAGEEYLYDEDEDGYGEHWEEEEESEGEHDSGAYIPQTSPKRASAPVVISLLSDSEDDDEPPAPPITEANLVGGRRPAPSRTLAEPPPAHTASSKNPPSQPSIVDLANAVNHHSRLEALSVVKKVSEDETEGSENVTPLAHDLVQVVDFASGSEGLEHPPESHFHGAAITAADEAGAEAHERSTPDYVLHSGREEIVFRENDGSYAQDEDEEMGYDDEENSTNVSASDDDMQGPYATEEEIEATEGIEEIEEVEEIVEVEVEVEEEIDEVEEIEELEEIEDPEVEAIEEIDEPEENTEPKESKSIEIDKSEELGAIDELEAAESVETTQDSDVHAVSQSSRNSSQKFGDQQQLTKTERPVENEEEGDVLETELASTTADAVLAGDFDVEMAETTQLGTESETQEPAVMSEAIAPAGLSGDDGTQLAPAVGPDSASDSMDRAMDEDDLEDAAQQPNGHVSSHMSPPATQSFGPQGHYDSQMPGSASPTACSPVSKDGVGNYQLLTPMESQITAEMVSEAQFLDEDAEAQPTEPSQPAESSDRHSAVMPELLSPVHVAHSSVGLGIDQSPAELVPAAIAVSLAEAQPLGTLIEEAAKDVPAKSTEKLGNEGAASLPEESPEHDLTHAEEDTATASASVSVIDLDDKDAQASPQSVRRSTRNRQRSTPIHSSPGSSKKAVEDQITVQGYHTRSHDANAAHFSSEPPSPDLSVRLAKQAVAGKRSKKAPEPLRASPRMTRARSSSLQMSAASEPDSEEDASISLARAALASPSKLNVDHSSSSTSSLKAELTKRLRSHRECISLKTLRNRLDEHPDVLAVITTQPPPAVRAKGGPREYVMTFNVTDPSTAPTQVIEVQLYRPHKDSLPVVTPGDAILLRKFQVKSFSKKGFGLRSHDNSSWAVFDQDEGAPQIKGPPIEDWKQYSEYMGLLRAWYQSMDGVAKEKIEKANKKLEDASQGK</sequence>
<dbReference type="SUPFAM" id="SSF50249">
    <property type="entry name" value="Nucleic acid-binding proteins"/>
    <property type="match status" value="1"/>
</dbReference>
<dbReference type="EMBL" id="MU865921">
    <property type="protein sequence ID" value="KAK4453230.1"/>
    <property type="molecule type" value="Genomic_DNA"/>
</dbReference>
<feature type="region of interest" description="Disordered" evidence="1">
    <location>
        <begin position="990"/>
        <end position="1097"/>
    </location>
</feature>
<feature type="compositionally biased region" description="Acidic residues" evidence="1">
    <location>
        <begin position="911"/>
        <end position="920"/>
    </location>
</feature>
<feature type="region of interest" description="Disordered" evidence="1">
    <location>
        <begin position="212"/>
        <end position="270"/>
    </location>
</feature>
<feature type="region of interest" description="Disordered" evidence="1">
    <location>
        <begin position="771"/>
        <end position="837"/>
    </location>
</feature>
<feature type="region of interest" description="Disordered" evidence="1">
    <location>
        <begin position="525"/>
        <end position="701"/>
    </location>
</feature>
<feature type="compositionally biased region" description="Polar residues" evidence="1">
    <location>
        <begin position="1259"/>
        <end position="1269"/>
    </location>
</feature>
<reference evidence="3" key="1">
    <citation type="journal article" date="2023" name="Mol. Phylogenet. Evol.">
        <title>Genome-scale phylogeny and comparative genomics of the fungal order Sordariales.</title>
        <authorList>
            <person name="Hensen N."/>
            <person name="Bonometti L."/>
            <person name="Westerberg I."/>
            <person name="Brannstrom I.O."/>
            <person name="Guillou S."/>
            <person name="Cros-Aarteil S."/>
            <person name="Calhoun S."/>
            <person name="Haridas S."/>
            <person name="Kuo A."/>
            <person name="Mondo S."/>
            <person name="Pangilinan J."/>
            <person name="Riley R."/>
            <person name="LaButti K."/>
            <person name="Andreopoulos B."/>
            <person name="Lipzen A."/>
            <person name="Chen C."/>
            <person name="Yan M."/>
            <person name="Daum C."/>
            <person name="Ng V."/>
            <person name="Clum A."/>
            <person name="Steindorff A."/>
            <person name="Ohm R.A."/>
            <person name="Martin F."/>
            <person name="Silar P."/>
            <person name="Natvig D.O."/>
            <person name="Lalanne C."/>
            <person name="Gautier V."/>
            <person name="Ament-Velasquez S.L."/>
            <person name="Kruys A."/>
            <person name="Hutchinson M.I."/>
            <person name="Powell A.J."/>
            <person name="Barry K."/>
            <person name="Miller A.N."/>
            <person name="Grigoriev I.V."/>
            <person name="Debuchy R."/>
            <person name="Gladieux P."/>
            <person name="Hiltunen Thoren M."/>
            <person name="Johannesson H."/>
        </authorList>
    </citation>
    <scope>NUCLEOTIDE SEQUENCE</scope>
    <source>
        <strain evidence="3">PSN243</strain>
    </source>
</reference>
<dbReference type="CDD" id="cd04497">
    <property type="entry name" value="hPOT1_OB1_like"/>
    <property type="match status" value="1"/>
</dbReference>
<feature type="region of interest" description="Disordered" evidence="1">
    <location>
        <begin position="285"/>
        <end position="344"/>
    </location>
</feature>
<feature type="compositionally biased region" description="Basic and acidic residues" evidence="1">
    <location>
        <begin position="1214"/>
        <end position="1224"/>
    </location>
</feature>
<evidence type="ECO:0000256" key="1">
    <source>
        <dbReference type="SAM" id="MobiDB-lite"/>
    </source>
</evidence>
<dbReference type="InterPro" id="IPR011564">
    <property type="entry name" value="Telomer_end-bd_POT1/Cdc13"/>
</dbReference>
<dbReference type="GO" id="GO:0003677">
    <property type="term" value="F:DNA binding"/>
    <property type="evidence" value="ECO:0007669"/>
    <property type="project" value="InterPro"/>
</dbReference>
<feature type="region of interest" description="Disordered" evidence="1">
    <location>
        <begin position="859"/>
        <end position="973"/>
    </location>
</feature>
<gene>
    <name evidence="3" type="ORF">QBC34DRAFT_396657</name>
</gene>
<feature type="region of interest" description="Disordered" evidence="1">
    <location>
        <begin position="1191"/>
        <end position="1354"/>
    </location>
</feature>
<feature type="region of interest" description="Disordered" evidence="1">
    <location>
        <begin position="1111"/>
        <end position="1144"/>
    </location>
</feature>
<feature type="compositionally biased region" description="Basic and acidic residues" evidence="1">
    <location>
        <begin position="894"/>
        <end position="909"/>
    </location>
</feature>
<evidence type="ECO:0000259" key="2">
    <source>
        <dbReference type="SMART" id="SM00976"/>
    </source>
</evidence>
<feature type="compositionally biased region" description="Polar residues" evidence="1">
    <location>
        <begin position="1334"/>
        <end position="1343"/>
    </location>
</feature>
<name>A0AAV9GZU2_9PEZI</name>